<evidence type="ECO:0000313" key="5">
    <source>
        <dbReference type="Proteomes" id="UP000029665"/>
    </source>
</evidence>
<reference evidence="4" key="1">
    <citation type="submission" date="2014-01" db="EMBL/GenBank/DDBJ databases">
        <title>The genome of the white-rot fungus Pycnoporus cinnabarinus: a basidiomycete model with a versatile arsenal for lignocellulosic biomass breakdown.</title>
        <authorList>
            <person name="Levasseur A."/>
            <person name="Lomascolo A."/>
            <person name="Ruiz-Duenas F.J."/>
            <person name="Uzan E."/>
            <person name="Piumi F."/>
            <person name="Kues U."/>
            <person name="Ram A.F.J."/>
            <person name="Murat C."/>
            <person name="Haon M."/>
            <person name="Benoit I."/>
            <person name="Arfi Y."/>
            <person name="Chevret D."/>
            <person name="Drula E."/>
            <person name="Kwon M.J."/>
            <person name="Gouret P."/>
            <person name="Lesage-Meessen L."/>
            <person name="Lombard V."/>
            <person name="Mariette J."/>
            <person name="Noirot C."/>
            <person name="Park J."/>
            <person name="Patyshakuliyeva A."/>
            <person name="Wieneger R.A.B."/>
            <person name="Wosten H.A.B."/>
            <person name="Martin F."/>
            <person name="Coutinho P.M."/>
            <person name="de Vries R."/>
            <person name="Martinez A.T."/>
            <person name="Klopp C."/>
            <person name="Pontarotti P."/>
            <person name="Henrissat B."/>
            <person name="Record E."/>
        </authorList>
    </citation>
    <scope>NUCLEOTIDE SEQUENCE [LARGE SCALE GENOMIC DNA]</scope>
    <source>
        <strain evidence="4">BRFM137</strain>
    </source>
</reference>
<dbReference type="SUPFAM" id="SSF47336">
    <property type="entry name" value="ACP-like"/>
    <property type="match status" value="1"/>
</dbReference>
<dbReference type="GO" id="GO:0031177">
    <property type="term" value="F:phosphopantetheine binding"/>
    <property type="evidence" value="ECO:0007669"/>
    <property type="project" value="InterPro"/>
</dbReference>
<sequence>MQTNPVPLEAILLQDPHVQAAIIFGQGRSQNGVIIQPKEPFDFSNEKKLGEFRNKVWPTIERVNNFAPSHSRVFKEMIIVTKPEKPFQYTAKGTPRRHVSLADYAQEIDELYRRVEESFQVNIQPPSSWSGDAVLEYVREVVKRVLKAPEIGDEDDLFQQGCDSLHVTWIRNTMLHAVRKTTLLSTHDVPLNFVYAHPTIAALSAYLARLVSGKGPNLEAQHAKRLAEMKALVAKYTTDWLSPRWTQAADGKLPGETIVLTGSTGRVGAHLLSQLLQKPGVVRVYALNREATGNSGNLAERQREAFKMWGLEPDLLASDKLSFHPVHLDKPQLGLSEKTYSEIQRSVTRIIHNEVAWRVDFNVTLPSYEPLIAGARNLIDLALKSPIPGGPSLLFVSSVSSMANYSADVPIPEVLDFGPELALGTGYGESKWVTEQIFHRAAQDTGAKTIVVRAGQLCGDTKVGGWSTFEWVPAIIRVGKLLGCLPAADDTLSWVPVDVAATTLLEFLQGDESILHLASPCPSAWNDVFGYMAEELGIPLVPVSDWTDKLRKSAQDVVDGTLKAHFPAHNLLPFFEAALSRKEVKLSTAHAVKVSSTLANMQPVGREDAKKWVQFWRSVDFL</sequence>
<dbReference type="OrthoDB" id="429813at2759"/>
<dbReference type="HOGENOM" id="CLU_002220_4_0_1"/>
<dbReference type="OMA" id="CHYILAL"/>
<dbReference type="Pfam" id="PF23562">
    <property type="entry name" value="AMP-binding_C_3"/>
    <property type="match status" value="1"/>
</dbReference>
<evidence type="ECO:0000313" key="4">
    <source>
        <dbReference type="EMBL" id="CDO76172.1"/>
    </source>
</evidence>
<keyword evidence="2" id="KW-0597">Phosphoprotein</keyword>
<dbReference type="Proteomes" id="UP000029665">
    <property type="component" value="Unassembled WGS sequence"/>
</dbReference>
<protein>
    <recommendedName>
        <fullName evidence="3">Carrier domain-containing protein</fullName>
    </recommendedName>
</protein>
<feature type="domain" description="Carrier" evidence="3">
    <location>
        <begin position="129"/>
        <end position="211"/>
    </location>
</feature>
<dbReference type="SUPFAM" id="SSF51735">
    <property type="entry name" value="NAD(P)-binding Rossmann-fold domains"/>
    <property type="match status" value="1"/>
</dbReference>
<dbReference type="PANTHER" id="PTHR43439">
    <property type="entry name" value="PHENYLACETATE-COENZYME A LIGASE"/>
    <property type="match status" value="1"/>
</dbReference>
<dbReference type="PANTHER" id="PTHR43439:SF2">
    <property type="entry name" value="ENZYME, PUTATIVE (JCVI)-RELATED"/>
    <property type="match status" value="1"/>
</dbReference>
<evidence type="ECO:0000256" key="1">
    <source>
        <dbReference type="ARBA" id="ARBA00022450"/>
    </source>
</evidence>
<comment type="caution">
    <text evidence="4">The sequence shown here is derived from an EMBL/GenBank/DDBJ whole genome shotgun (WGS) entry which is preliminary data.</text>
</comment>
<dbReference type="AlphaFoldDB" id="A0A060SNQ1"/>
<dbReference type="InterPro" id="IPR020806">
    <property type="entry name" value="PKS_PP-bd"/>
</dbReference>
<dbReference type="InterPro" id="IPR051414">
    <property type="entry name" value="Adenylate-forming_Reductase"/>
</dbReference>
<dbReference type="InterPro" id="IPR036736">
    <property type="entry name" value="ACP-like_sf"/>
</dbReference>
<dbReference type="SMART" id="SM00823">
    <property type="entry name" value="PKS_PP"/>
    <property type="match status" value="1"/>
</dbReference>
<dbReference type="InterPro" id="IPR009081">
    <property type="entry name" value="PP-bd_ACP"/>
</dbReference>
<organism evidence="4 5">
    <name type="scientific">Pycnoporus cinnabarinus</name>
    <name type="common">Cinnabar-red polypore</name>
    <name type="synonym">Trametes cinnabarina</name>
    <dbReference type="NCBI Taxonomy" id="5643"/>
    <lineage>
        <taxon>Eukaryota</taxon>
        <taxon>Fungi</taxon>
        <taxon>Dikarya</taxon>
        <taxon>Basidiomycota</taxon>
        <taxon>Agaricomycotina</taxon>
        <taxon>Agaricomycetes</taxon>
        <taxon>Polyporales</taxon>
        <taxon>Polyporaceae</taxon>
        <taxon>Trametes</taxon>
    </lineage>
</organism>
<dbReference type="STRING" id="5643.A0A060SNQ1"/>
<dbReference type="InterPro" id="IPR013120">
    <property type="entry name" value="FAR_NAD-bd"/>
</dbReference>
<dbReference type="PROSITE" id="PS50075">
    <property type="entry name" value="CARRIER"/>
    <property type="match status" value="1"/>
</dbReference>
<dbReference type="EMBL" id="CCBP010000345">
    <property type="protein sequence ID" value="CDO76172.1"/>
    <property type="molecule type" value="Genomic_DNA"/>
</dbReference>
<evidence type="ECO:0000259" key="3">
    <source>
        <dbReference type="PROSITE" id="PS50075"/>
    </source>
</evidence>
<dbReference type="Pfam" id="PF07993">
    <property type="entry name" value="NAD_binding_4"/>
    <property type="match status" value="1"/>
</dbReference>
<gene>
    <name evidence="4" type="ORF">BN946_scf185034.g5</name>
</gene>
<evidence type="ECO:0000256" key="2">
    <source>
        <dbReference type="ARBA" id="ARBA00022553"/>
    </source>
</evidence>
<keyword evidence="5" id="KW-1185">Reference proteome</keyword>
<dbReference type="InterPro" id="IPR036291">
    <property type="entry name" value="NAD(P)-bd_dom_sf"/>
</dbReference>
<dbReference type="Pfam" id="PF00550">
    <property type="entry name" value="PP-binding"/>
    <property type="match status" value="1"/>
</dbReference>
<dbReference type="Gene3D" id="3.40.50.720">
    <property type="entry name" value="NAD(P)-binding Rossmann-like Domain"/>
    <property type="match status" value="1"/>
</dbReference>
<accession>A0A060SNQ1</accession>
<keyword evidence="1" id="KW-0596">Phosphopantetheine</keyword>
<proteinExistence type="predicted"/>
<dbReference type="Gene3D" id="1.10.1200.10">
    <property type="entry name" value="ACP-like"/>
    <property type="match status" value="1"/>
</dbReference>
<name>A0A060SNQ1_PYCCI</name>